<evidence type="ECO:0000259" key="4">
    <source>
        <dbReference type="PROSITE" id="PS50043"/>
    </source>
</evidence>
<dbReference type="InterPro" id="IPR016032">
    <property type="entry name" value="Sig_transdc_resp-reg_C-effctor"/>
</dbReference>
<proteinExistence type="predicted"/>
<keyword evidence="1" id="KW-0805">Transcription regulation</keyword>
<evidence type="ECO:0000256" key="2">
    <source>
        <dbReference type="ARBA" id="ARBA00023125"/>
    </source>
</evidence>
<keyword evidence="2" id="KW-0238">DNA-binding</keyword>
<gene>
    <name evidence="5" type="ORF">AA23TX_02692</name>
</gene>
<dbReference type="InterPro" id="IPR000792">
    <property type="entry name" value="Tscrpt_reg_LuxR_C"/>
</dbReference>
<dbReference type="Gene3D" id="1.10.10.10">
    <property type="entry name" value="Winged helix-like DNA-binding domain superfamily/Winged helix DNA-binding domain"/>
    <property type="match status" value="1"/>
</dbReference>
<dbReference type="Pfam" id="PF00196">
    <property type="entry name" value="GerE"/>
    <property type="match status" value="1"/>
</dbReference>
<keyword evidence="3" id="KW-0804">Transcription</keyword>
<dbReference type="PANTHER" id="PTHR44688">
    <property type="entry name" value="DNA-BINDING TRANSCRIPTIONAL ACTIVATOR DEVR_DOSR"/>
    <property type="match status" value="1"/>
</dbReference>
<dbReference type="CDD" id="cd06170">
    <property type="entry name" value="LuxR_C_like"/>
    <property type="match status" value="1"/>
</dbReference>
<organism evidence="5 6">
    <name type="scientific">Amycolatopsis camponoti</name>
    <dbReference type="NCBI Taxonomy" id="2606593"/>
    <lineage>
        <taxon>Bacteria</taxon>
        <taxon>Bacillati</taxon>
        <taxon>Actinomycetota</taxon>
        <taxon>Actinomycetes</taxon>
        <taxon>Pseudonocardiales</taxon>
        <taxon>Pseudonocardiaceae</taxon>
        <taxon>Amycolatopsis</taxon>
    </lineage>
</organism>
<dbReference type="AlphaFoldDB" id="A0A6I8LKT2"/>
<evidence type="ECO:0000256" key="3">
    <source>
        <dbReference type="ARBA" id="ARBA00023163"/>
    </source>
</evidence>
<dbReference type="Proteomes" id="UP000399805">
    <property type="component" value="Unassembled WGS sequence"/>
</dbReference>
<dbReference type="EMBL" id="CABVGP010000001">
    <property type="protein sequence ID" value="VVJ17671.1"/>
    <property type="molecule type" value="Genomic_DNA"/>
</dbReference>
<protein>
    <recommendedName>
        <fullName evidence="4">HTH luxR-type domain-containing protein</fullName>
    </recommendedName>
</protein>
<dbReference type="GO" id="GO:0006355">
    <property type="term" value="P:regulation of DNA-templated transcription"/>
    <property type="evidence" value="ECO:0007669"/>
    <property type="project" value="InterPro"/>
</dbReference>
<keyword evidence="6" id="KW-1185">Reference proteome</keyword>
<accession>A0A6I8LKT2</accession>
<evidence type="ECO:0000313" key="6">
    <source>
        <dbReference type="Proteomes" id="UP000399805"/>
    </source>
</evidence>
<dbReference type="SMART" id="SM00421">
    <property type="entry name" value="HTH_LUXR"/>
    <property type="match status" value="1"/>
</dbReference>
<dbReference type="GO" id="GO:0003677">
    <property type="term" value="F:DNA binding"/>
    <property type="evidence" value="ECO:0007669"/>
    <property type="project" value="UniProtKB-KW"/>
</dbReference>
<evidence type="ECO:0000313" key="5">
    <source>
        <dbReference type="EMBL" id="VVJ17671.1"/>
    </source>
</evidence>
<dbReference type="InterPro" id="IPR036388">
    <property type="entry name" value="WH-like_DNA-bd_sf"/>
</dbReference>
<dbReference type="SUPFAM" id="SSF46894">
    <property type="entry name" value="C-terminal effector domain of the bipartite response regulators"/>
    <property type="match status" value="1"/>
</dbReference>
<dbReference type="PRINTS" id="PR00038">
    <property type="entry name" value="HTHLUXR"/>
</dbReference>
<evidence type="ECO:0000256" key="1">
    <source>
        <dbReference type="ARBA" id="ARBA00023015"/>
    </source>
</evidence>
<dbReference type="PROSITE" id="PS50043">
    <property type="entry name" value="HTH_LUXR_2"/>
    <property type="match status" value="1"/>
</dbReference>
<reference evidence="5 6" key="1">
    <citation type="submission" date="2019-09" db="EMBL/GenBank/DDBJ databases">
        <authorList>
            <person name="Leyn A S."/>
        </authorList>
    </citation>
    <scope>NUCLEOTIDE SEQUENCE [LARGE SCALE GENOMIC DNA]</scope>
    <source>
        <strain evidence="5">AA231_1</strain>
    </source>
</reference>
<dbReference type="PANTHER" id="PTHR44688:SF16">
    <property type="entry name" value="DNA-BINDING TRANSCRIPTIONAL ACTIVATOR DEVR_DOSR"/>
    <property type="match status" value="1"/>
</dbReference>
<feature type="domain" description="HTH luxR-type" evidence="4">
    <location>
        <begin position="6"/>
        <end position="71"/>
    </location>
</feature>
<sequence length="92" mass="9834">METGVVCGLFDVLSDRELEVLAIVAEDKTDREIAGRLAISERTVRAHVSRIIRKLGVASRVGAAVVFVAFGSRDVECAVAGTGLSLVVRSHR</sequence>
<name>A0A6I8LKT2_9PSEU</name>